<protein>
    <submittedName>
        <fullName evidence="2">Uncharacterized protein</fullName>
    </submittedName>
</protein>
<keyword evidence="1" id="KW-0472">Membrane</keyword>
<feature type="transmembrane region" description="Helical" evidence="1">
    <location>
        <begin position="173"/>
        <end position="189"/>
    </location>
</feature>
<feature type="transmembrane region" description="Helical" evidence="1">
    <location>
        <begin position="31"/>
        <end position="51"/>
    </location>
</feature>
<sequence length="208" mass="22746">MNKRSRFLLIATFSLAGVGLFIQIITAPYLAHRILAIALLLLGLDQTRMALVDLDNIAAVRTTNSETPALKHFERITWSTIGFELIGFYIAGIPLNHPLLNHHILLNHPWLAWGGGIVLFSQVWFNLLAGVQLDPNSNTPIQPFGIIDRAIVLLADCLGLGLIMSYANNIQPLVTAIGLAGMVGLYGLIKYGSTIKQFLIHSLNPSKS</sequence>
<evidence type="ECO:0000256" key="1">
    <source>
        <dbReference type="SAM" id="Phobius"/>
    </source>
</evidence>
<evidence type="ECO:0000313" key="3">
    <source>
        <dbReference type="Proteomes" id="UP000625316"/>
    </source>
</evidence>
<dbReference type="RefSeq" id="WP_264326906.1">
    <property type="nucleotide sequence ID" value="NZ_JADEXQ010000088.1"/>
</dbReference>
<feature type="transmembrane region" description="Helical" evidence="1">
    <location>
        <begin position="150"/>
        <end position="167"/>
    </location>
</feature>
<gene>
    <name evidence="2" type="ORF">IQ266_20290</name>
</gene>
<feature type="transmembrane region" description="Helical" evidence="1">
    <location>
        <begin position="110"/>
        <end position="129"/>
    </location>
</feature>
<feature type="transmembrane region" description="Helical" evidence="1">
    <location>
        <begin position="72"/>
        <end position="90"/>
    </location>
</feature>
<dbReference type="EMBL" id="JADEXQ010000088">
    <property type="protein sequence ID" value="MBE9032082.1"/>
    <property type="molecule type" value="Genomic_DNA"/>
</dbReference>
<feature type="transmembrane region" description="Helical" evidence="1">
    <location>
        <begin position="7"/>
        <end position="25"/>
    </location>
</feature>
<organism evidence="2 3">
    <name type="scientific">Romeriopsis navalis LEGE 11480</name>
    <dbReference type="NCBI Taxonomy" id="2777977"/>
    <lineage>
        <taxon>Bacteria</taxon>
        <taxon>Bacillati</taxon>
        <taxon>Cyanobacteriota</taxon>
        <taxon>Cyanophyceae</taxon>
        <taxon>Leptolyngbyales</taxon>
        <taxon>Leptolyngbyaceae</taxon>
        <taxon>Romeriopsis</taxon>
        <taxon>Romeriopsis navalis</taxon>
    </lineage>
</organism>
<keyword evidence="1" id="KW-1133">Transmembrane helix</keyword>
<dbReference type="Proteomes" id="UP000625316">
    <property type="component" value="Unassembled WGS sequence"/>
</dbReference>
<proteinExistence type="predicted"/>
<keyword evidence="1" id="KW-0812">Transmembrane</keyword>
<keyword evidence="3" id="KW-1185">Reference proteome</keyword>
<comment type="caution">
    <text evidence="2">The sequence shown here is derived from an EMBL/GenBank/DDBJ whole genome shotgun (WGS) entry which is preliminary data.</text>
</comment>
<accession>A0A928VQV6</accession>
<dbReference type="AlphaFoldDB" id="A0A928VQV6"/>
<evidence type="ECO:0000313" key="2">
    <source>
        <dbReference type="EMBL" id="MBE9032082.1"/>
    </source>
</evidence>
<name>A0A928VQV6_9CYAN</name>
<reference evidence="2" key="1">
    <citation type="submission" date="2020-10" db="EMBL/GenBank/DDBJ databases">
        <authorList>
            <person name="Castelo-Branco R."/>
            <person name="Eusebio N."/>
            <person name="Adriana R."/>
            <person name="Vieira A."/>
            <person name="Brugerolle De Fraissinette N."/>
            <person name="Rezende De Castro R."/>
            <person name="Schneider M.P."/>
            <person name="Vasconcelos V."/>
            <person name="Leao P.N."/>
        </authorList>
    </citation>
    <scope>NUCLEOTIDE SEQUENCE</scope>
    <source>
        <strain evidence="2">LEGE 11480</strain>
    </source>
</reference>